<gene>
    <name evidence="1" type="ORF">BpHYR1_020545</name>
</gene>
<evidence type="ECO:0000313" key="1">
    <source>
        <dbReference type="EMBL" id="RNA31882.1"/>
    </source>
</evidence>
<dbReference type="AlphaFoldDB" id="A0A3M7S7Z5"/>
<organism evidence="1 2">
    <name type="scientific">Brachionus plicatilis</name>
    <name type="common">Marine rotifer</name>
    <name type="synonym">Brachionus muelleri</name>
    <dbReference type="NCBI Taxonomy" id="10195"/>
    <lineage>
        <taxon>Eukaryota</taxon>
        <taxon>Metazoa</taxon>
        <taxon>Spiralia</taxon>
        <taxon>Gnathifera</taxon>
        <taxon>Rotifera</taxon>
        <taxon>Eurotatoria</taxon>
        <taxon>Monogononta</taxon>
        <taxon>Pseudotrocha</taxon>
        <taxon>Ploima</taxon>
        <taxon>Brachionidae</taxon>
        <taxon>Brachionus</taxon>
    </lineage>
</organism>
<name>A0A3M7S7Z5_BRAPC</name>
<dbReference type="Proteomes" id="UP000276133">
    <property type="component" value="Unassembled WGS sequence"/>
</dbReference>
<protein>
    <submittedName>
        <fullName evidence="1">Uncharacterized protein</fullName>
    </submittedName>
</protein>
<comment type="caution">
    <text evidence="1">The sequence shown here is derived from an EMBL/GenBank/DDBJ whole genome shotgun (WGS) entry which is preliminary data.</text>
</comment>
<accession>A0A3M7S7Z5</accession>
<proteinExistence type="predicted"/>
<sequence>MLKLIFCFINKINFFAYNNLGINAYLNLNKIVLDADRTNRSNRRAVTRSCWPFKRLLNWPKVACKNERVKVRPPVTKAMRFVIMAEFTICYRGQDVD</sequence>
<dbReference type="EMBL" id="REGN01001882">
    <property type="protein sequence ID" value="RNA31882.1"/>
    <property type="molecule type" value="Genomic_DNA"/>
</dbReference>
<keyword evidence="2" id="KW-1185">Reference proteome</keyword>
<reference evidence="1 2" key="1">
    <citation type="journal article" date="2018" name="Sci. Rep.">
        <title>Genomic signatures of local adaptation to the degree of environmental predictability in rotifers.</title>
        <authorList>
            <person name="Franch-Gras L."/>
            <person name="Hahn C."/>
            <person name="Garcia-Roger E.M."/>
            <person name="Carmona M.J."/>
            <person name="Serra M."/>
            <person name="Gomez A."/>
        </authorList>
    </citation>
    <scope>NUCLEOTIDE SEQUENCE [LARGE SCALE GENOMIC DNA]</scope>
    <source>
        <strain evidence="1">HYR1</strain>
    </source>
</reference>
<evidence type="ECO:0000313" key="2">
    <source>
        <dbReference type="Proteomes" id="UP000276133"/>
    </source>
</evidence>